<comment type="caution">
    <text evidence="1">The sequence shown here is derived from an EMBL/GenBank/DDBJ whole genome shotgun (WGS) entry which is preliminary data.</text>
</comment>
<dbReference type="EMBL" id="JAMSHJ010000003">
    <property type="protein sequence ID" value="KAI5429632.1"/>
    <property type="molecule type" value="Genomic_DNA"/>
</dbReference>
<dbReference type="PANTHER" id="PTHR10775:SF166">
    <property type="entry name" value="OS04G0146034 PROTEIN"/>
    <property type="match status" value="1"/>
</dbReference>
<dbReference type="AlphaFoldDB" id="A0A9D4XZ38"/>
<evidence type="ECO:0000313" key="1">
    <source>
        <dbReference type="EMBL" id="KAI5429632.1"/>
    </source>
</evidence>
<name>A0A9D4XZ38_PEA</name>
<dbReference type="Gramene" id="Psat03G0427200-T1">
    <property type="protein sequence ID" value="KAI5429632.1"/>
    <property type="gene ID" value="KIW84_034272"/>
</dbReference>
<gene>
    <name evidence="1" type="ORF">KIW84_034272</name>
</gene>
<keyword evidence="2" id="KW-1185">Reference proteome</keyword>
<dbReference type="Proteomes" id="UP001058974">
    <property type="component" value="Chromosome 3"/>
</dbReference>
<organism evidence="1 2">
    <name type="scientific">Pisum sativum</name>
    <name type="common">Garden pea</name>
    <name type="synonym">Lathyrus oleraceus</name>
    <dbReference type="NCBI Taxonomy" id="3888"/>
    <lineage>
        <taxon>Eukaryota</taxon>
        <taxon>Viridiplantae</taxon>
        <taxon>Streptophyta</taxon>
        <taxon>Embryophyta</taxon>
        <taxon>Tracheophyta</taxon>
        <taxon>Spermatophyta</taxon>
        <taxon>Magnoliopsida</taxon>
        <taxon>eudicotyledons</taxon>
        <taxon>Gunneridae</taxon>
        <taxon>Pentapetalae</taxon>
        <taxon>rosids</taxon>
        <taxon>fabids</taxon>
        <taxon>Fabales</taxon>
        <taxon>Fabaceae</taxon>
        <taxon>Papilionoideae</taxon>
        <taxon>50 kb inversion clade</taxon>
        <taxon>NPAAA clade</taxon>
        <taxon>Hologalegina</taxon>
        <taxon>IRL clade</taxon>
        <taxon>Fabeae</taxon>
        <taxon>Lathyrus</taxon>
    </lineage>
</organism>
<protein>
    <submittedName>
        <fullName evidence="1">Uncharacterized protein</fullName>
    </submittedName>
</protein>
<reference evidence="1 2" key="1">
    <citation type="journal article" date="2022" name="Nat. Genet.">
        <title>Improved pea reference genome and pan-genome highlight genomic features and evolutionary characteristics.</title>
        <authorList>
            <person name="Yang T."/>
            <person name="Liu R."/>
            <person name="Luo Y."/>
            <person name="Hu S."/>
            <person name="Wang D."/>
            <person name="Wang C."/>
            <person name="Pandey M.K."/>
            <person name="Ge S."/>
            <person name="Xu Q."/>
            <person name="Li N."/>
            <person name="Li G."/>
            <person name="Huang Y."/>
            <person name="Saxena R.K."/>
            <person name="Ji Y."/>
            <person name="Li M."/>
            <person name="Yan X."/>
            <person name="He Y."/>
            <person name="Liu Y."/>
            <person name="Wang X."/>
            <person name="Xiang C."/>
            <person name="Varshney R.K."/>
            <person name="Ding H."/>
            <person name="Gao S."/>
            <person name="Zong X."/>
        </authorList>
    </citation>
    <scope>NUCLEOTIDE SEQUENCE [LARGE SCALE GENOMIC DNA]</scope>
    <source>
        <strain evidence="1 2">cv. Zhongwan 6</strain>
    </source>
</reference>
<sequence>MMLDATPTKDNLPISFYDAKKLVPKLDLEVRKIDCCISGCMLFYNNEFGTSDGALEECKFCKSPRYQVRSKAINPYGMLSGWGMHGKMGCPHCMGNTKAFKLENGGKVCGLTVTAYSD</sequence>
<evidence type="ECO:0000313" key="2">
    <source>
        <dbReference type="Proteomes" id="UP001058974"/>
    </source>
</evidence>
<dbReference type="PANTHER" id="PTHR10775">
    <property type="entry name" value="OS08G0208400 PROTEIN"/>
    <property type="match status" value="1"/>
</dbReference>
<accession>A0A9D4XZ38</accession>
<proteinExistence type="predicted"/>